<keyword evidence="4" id="KW-1185">Reference proteome</keyword>
<dbReference type="PANTHER" id="PTHR12767">
    <property type="entry name" value="BCL7 RELATED"/>
    <property type="match status" value="1"/>
</dbReference>
<comment type="similarity">
    <text evidence="1">Belongs to the BCL7 family.</text>
</comment>
<accession>A0AAR2KSQ8</accession>
<evidence type="ECO:0000256" key="1">
    <source>
        <dbReference type="ARBA" id="ARBA00010326"/>
    </source>
</evidence>
<evidence type="ECO:0000256" key="2">
    <source>
        <dbReference type="SAM" id="MobiDB-lite"/>
    </source>
</evidence>
<dbReference type="Proteomes" id="UP001501920">
    <property type="component" value="Chromosome 18"/>
</dbReference>
<sequence length="170" mass="18641">RDVWFPSPPLGTALIHQDYLERSVLLHSAVSLYRKSPLNLLNVLLQKEKPKVAAASEIHLDSFPSEETSENSCPALLDYQDENSNQSSLSDSYQVKAVAAVDSSTNSSPQPSEPVSPAVQSQDYHADDPQPPTLGQECMEEASLQPREMADEPPTLIKEDILPLSAQVMN</sequence>
<dbReference type="AlphaFoldDB" id="A0AAR2KSQ8"/>
<protein>
    <submittedName>
        <fullName evidence="3">BAF chromatin remodeling complex subunit BCL7B a</fullName>
    </submittedName>
</protein>
<evidence type="ECO:0000313" key="3">
    <source>
        <dbReference type="Ensembl" id="ENSPNAP00000065519.1"/>
    </source>
</evidence>
<evidence type="ECO:0000313" key="4">
    <source>
        <dbReference type="Proteomes" id="UP001501920"/>
    </source>
</evidence>
<reference evidence="3 4" key="1">
    <citation type="submission" date="2020-10" db="EMBL/GenBank/DDBJ databases">
        <title>Pygocentrus nattereri (red-bellied piranha) genome, fPygNat1, primary haplotype.</title>
        <authorList>
            <person name="Myers G."/>
            <person name="Meyer A."/>
            <person name="Karagic N."/>
            <person name="Pippel M."/>
            <person name="Winkler S."/>
            <person name="Tracey A."/>
            <person name="Wood J."/>
            <person name="Formenti G."/>
            <person name="Howe K."/>
            <person name="Fedrigo O."/>
            <person name="Jarvis E.D."/>
        </authorList>
    </citation>
    <scope>NUCLEOTIDE SEQUENCE [LARGE SCALE GENOMIC DNA]</scope>
</reference>
<dbReference type="GeneTree" id="ENSGT00390000002172"/>
<feature type="region of interest" description="Disordered" evidence="2">
    <location>
        <begin position="99"/>
        <end position="170"/>
    </location>
</feature>
<name>A0AAR2KSQ8_PYGNA</name>
<reference evidence="3" key="2">
    <citation type="submission" date="2025-08" db="UniProtKB">
        <authorList>
            <consortium name="Ensembl"/>
        </authorList>
    </citation>
    <scope>IDENTIFICATION</scope>
</reference>
<dbReference type="InterPro" id="IPR006804">
    <property type="entry name" value="BCL7"/>
</dbReference>
<proteinExistence type="inferred from homology"/>
<dbReference type="PANTHER" id="PTHR12767:SF5">
    <property type="entry name" value="B-CELL CLL_LYMPHOMA 7 PROTEIN FAMILY MEMBER B"/>
    <property type="match status" value="1"/>
</dbReference>
<dbReference type="Ensembl" id="ENSPNAT00000053098.1">
    <property type="protein sequence ID" value="ENSPNAP00000065519.1"/>
    <property type="gene ID" value="ENSPNAG00000036728.1"/>
</dbReference>
<reference evidence="3" key="3">
    <citation type="submission" date="2025-09" db="UniProtKB">
        <authorList>
            <consortium name="Ensembl"/>
        </authorList>
    </citation>
    <scope>IDENTIFICATION</scope>
</reference>
<organism evidence="3 4">
    <name type="scientific">Pygocentrus nattereri</name>
    <name type="common">Red-bellied piranha</name>
    <dbReference type="NCBI Taxonomy" id="42514"/>
    <lineage>
        <taxon>Eukaryota</taxon>
        <taxon>Metazoa</taxon>
        <taxon>Chordata</taxon>
        <taxon>Craniata</taxon>
        <taxon>Vertebrata</taxon>
        <taxon>Euteleostomi</taxon>
        <taxon>Actinopterygii</taxon>
        <taxon>Neopterygii</taxon>
        <taxon>Teleostei</taxon>
        <taxon>Ostariophysi</taxon>
        <taxon>Characiformes</taxon>
        <taxon>Characoidei</taxon>
        <taxon>Pygocentrus</taxon>
    </lineage>
</organism>